<dbReference type="InterPro" id="IPR017459">
    <property type="entry name" value="Glycosyl_Trfase_fam3_N_dom"/>
</dbReference>
<feature type="binding site" evidence="5">
    <location>
        <position position="171"/>
    </location>
    <ligand>
        <name>anthranilate</name>
        <dbReference type="ChEBI" id="CHEBI:16567"/>
        <label>2</label>
    </ligand>
</feature>
<dbReference type="EMBL" id="JBHSKF010000004">
    <property type="protein sequence ID" value="MFC5287657.1"/>
    <property type="molecule type" value="Genomic_DNA"/>
</dbReference>
<keyword evidence="5" id="KW-0028">Amino-acid biosynthesis</keyword>
<comment type="subunit">
    <text evidence="5">Homodimer.</text>
</comment>
<dbReference type="InterPro" id="IPR036320">
    <property type="entry name" value="Glycosyl_Trfase_fam3_N_dom_sf"/>
</dbReference>
<evidence type="ECO:0000256" key="4">
    <source>
        <dbReference type="ARBA" id="ARBA00023141"/>
    </source>
</evidence>
<keyword evidence="5" id="KW-0460">Magnesium</keyword>
<feature type="binding site" evidence="5">
    <location>
        <position position="85"/>
    </location>
    <ligand>
        <name>anthranilate</name>
        <dbReference type="ChEBI" id="CHEBI:16567"/>
        <label>1</label>
    </ligand>
</feature>
<evidence type="ECO:0000256" key="3">
    <source>
        <dbReference type="ARBA" id="ARBA00022822"/>
    </source>
</evidence>
<dbReference type="Pfam" id="PF00591">
    <property type="entry name" value="Glycos_transf_3"/>
    <property type="match status" value="1"/>
</dbReference>
<keyword evidence="2 5" id="KW-0808">Transferase</keyword>
<feature type="domain" description="Glycosyl transferase family 3 N-terminal" evidence="7">
    <location>
        <begin position="11"/>
        <end position="71"/>
    </location>
</feature>
<comment type="caution">
    <text evidence="5">Lacks conserved residue(s) required for the propagation of feature annotation.</text>
</comment>
<comment type="pathway">
    <text evidence="5">Amino-acid biosynthesis; L-tryptophan biosynthesis; L-tryptophan from chorismate: step 2/5.</text>
</comment>
<feature type="binding site" evidence="5">
    <location>
        <position position="229"/>
    </location>
    <ligand>
        <name>Mg(2+)</name>
        <dbReference type="ChEBI" id="CHEBI:18420"/>
        <label>2</label>
    </ligand>
</feature>
<gene>
    <name evidence="5 8" type="primary">trpD</name>
    <name evidence="8" type="ORF">ACFPM7_11405</name>
</gene>
<evidence type="ECO:0000259" key="6">
    <source>
        <dbReference type="Pfam" id="PF00591"/>
    </source>
</evidence>
<dbReference type="NCBIfam" id="TIGR01245">
    <property type="entry name" value="trpD"/>
    <property type="match status" value="1"/>
</dbReference>
<evidence type="ECO:0000259" key="7">
    <source>
        <dbReference type="Pfam" id="PF02885"/>
    </source>
</evidence>
<sequence>MTPVAPTWPGLLNRLIAGQDLAAEDTTWAMDQIMSGAATPSQIAGFAVALRAKGETPAEVAGMAEGMLAHARRVRVDGHAVDVVGTGGDQAHTVNISTMSALVTAAAGVPVVKHGNRAASSKCGTADVLETLGVVIALSPEAVARCVREVGIGFCFAPAFHPALRHAGPTRSELGVPLVFNILGPLTNPAQPRAGLVGCANARLAPVVAGVFAGRGASVLVVRGDDNLDEITTTTTTRVWAVSGGTVRDEVIDPARLGISPATPADLRGGDADFNAAVVRDLLAGKPGPVREAVLVNAAGAIAAYRGLTDDLHADLAAGLGTAAEAIDSGAGAALLDRWVSLSRSLATA</sequence>
<feature type="domain" description="Glycosyl transferase family 3" evidence="6">
    <location>
        <begin position="78"/>
        <end position="331"/>
    </location>
</feature>
<feature type="binding site" evidence="5">
    <location>
        <position position="125"/>
    </location>
    <ligand>
        <name>5-phospho-alpha-D-ribose 1-diphosphate</name>
        <dbReference type="ChEBI" id="CHEBI:58017"/>
    </ligand>
</feature>
<dbReference type="PANTHER" id="PTHR43285">
    <property type="entry name" value="ANTHRANILATE PHOSPHORIBOSYLTRANSFERASE"/>
    <property type="match status" value="1"/>
</dbReference>
<dbReference type="SUPFAM" id="SSF47648">
    <property type="entry name" value="Nucleoside phosphorylase/phosphoribosyltransferase N-terminal domain"/>
    <property type="match status" value="1"/>
</dbReference>
<dbReference type="InterPro" id="IPR000312">
    <property type="entry name" value="Glycosyl_Trfase_fam3"/>
</dbReference>
<comment type="catalytic activity">
    <reaction evidence="5">
        <text>N-(5-phospho-beta-D-ribosyl)anthranilate + diphosphate = 5-phospho-alpha-D-ribose 1-diphosphate + anthranilate</text>
        <dbReference type="Rhea" id="RHEA:11768"/>
        <dbReference type="ChEBI" id="CHEBI:16567"/>
        <dbReference type="ChEBI" id="CHEBI:18277"/>
        <dbReference type="ChEBI" id="CHEBI:33019"/>
        <dbReference type="ChEBI" id="CHEBI:58017"/>
        <dbReference type="EC" id="2.4.2.18"/>
    </reaction>
</comment>
<accession>A0ABW0EJP6</accession>
<feature type="binding site" evidence="5">
    <location>
        <position position="230"/>
    </location>
    <ligand>
        <name>Mg(2+)</name>
        <dbReference type="ChEBI" id="CHEBI:18420"/>
        <label>1</label>
    </ligand>
</feature>
<evidence type="ECO:0000256" key="1">
    <source>
        <dbReference type="ARBA" id="ARBA00022676"/>
    </source>
</evidence>
<feature type="binding site" evidence="5">
    <location>
        <position position="230"/>
    </location>
    <ligand>
        <name>Mg(2+)</name>
        <dbReference type="ChEBI" id="CHEBI:18420"/>
        <label>2</label>
    </ligand>
</feature>
<evidence type="ECO:0000313" key="8">
    <source>
        <dbReference type="EMBL" id="MFC5287657.1"/>
    </source>
</evidence>
<keyword evidence="1 5" id="KW-0328">Glycosyltransferase</keyword>
<reference evidence="9" key="1">
    <citation type="journal article" date="2019" name="Int. J. Syst. Evol. Microbiol.">
        <title>The Global Catalogue of Microorganisms (GCM) 10K type strain sequencing project: providing services to taxonomists for standard genome sequencing and annotation.</title>
        <authorList>
            <consortium name="The Broad Institute Genomics Platform"/>
            <consortium name="The Broad Institute Genome Sequencing Center for Infectious Disease"/>
            <person name="Wu L."/>
            <person name="Ma J."/>
        </authorList>
    </citation>
    <scope>NUCLEOTIDE SEQUENCE [LARGE SCALE GENOMIC DNA]</scope>
    <source>
        <strain evidence="9">CCUG 59778</strain>
    </source>
</reference>
<organism evidence="8 9">
    <name type="scientific">Actinokineospora guangxiensis</name>
    <dbReference type="NCBI Taxonomy" id="1490288"/>
    <lineage>
        <taxon>Bacteria</taxon>
        <taxon>Bacillati</taxon>
        <taxon>Actinomycetota</taxon>
        <taxon>Actinomycetes</taxon>
        <taxon>Pseudonocardiales</taxon>
        <taxon>Pseudonocardiaceae</taxon>
        <taxon>Actinokineospora</taxon>
    </lineage>
</organism>
<dbReference type="InterPro" id="IPR035902">
    <property type="entry name" value="Nuc_phospho_transferase"/>
</dbReference>
<comment type="caution">
    <text evidence="8">The sequence shown here is derived from an EMBL/GenBank/DDBJ whole genome shotgun (WGS) entry which is preliminary data.</text>
</comment>
<dbReference type="Pfam" id="PF02885">
    <property type="entry name" value="Glycos_trans_3N"/>
    <property type="match status" value="1"/>
</dbReference>
<keyword evidence="3 5" id="KW-0822">Tryptophan biosynthesis</keyword>
<protein>
    <recommendedName>
        <fullName evidence="5">Anthranilate phosphoribosyltransferase</fullName>
        <ecNumber evidence="5">2.4.2.18</ecNumber>
    </recommendedName>
</protein>
<feature type="binding site" evidence="5">
    <location>
        <begin position="113"/>
        <end position="121"/>
    </location>
    <ligand>
        <name>5-phospho-alpha-D-ribose 1-diphosphate</name>
        <dbReference type="ChEBI" id="CHEBI:58017"/>
    </ligand>
</feature>
<dbReference type="HAMAP" id="MF_00211">
    <property type="entry name" value="TrpD"/>
    <property type="match status" value="1"/>
</dbReference>
<feature type="binding site" evidence="5">
    <location>
        <position position="97"/>
    </location>
    <ligand>
        <name>Mg(2+)</name>
        <dbReference type="ChEBI" id="CHEBI:18420"/>
        <label>1</label>
    </ligand>
</feature>
<dbReference type="Gene3D" id="3.40.1030.10">
    <property type="entry name" value="Nucleoside phosphorylase/phosphoribosyltransferase catalytic domain"/>
    <property type="match status" value="1"/>
</dbReference>
<dbReference type="Proteomes" id="UP001596157">
    <property type="component" value="Unassembled WGS sequence"/>
</dbReference>
<comment type="similarity">
    <text evidence="5">Belongs to the anthranilate phosphoribosyltransferase family.</text>
</comment>
<keyword evidence="9" id="KW-1185">Reference proteome</keyword>
<feature type="binding site" evidence="5">
    <location>
        <begin position="95"/>
        <end position="98"/>
    </location>
    <ligand>
        <name>5-phospho-alpha-D-ribose 1-diphosphate</name>
        <dbReference type="ChEBI" id="CHEBI:58017"/>
    </ligand>
</feature>
<dbReference type="EC" id="2.4.2.18" evidence="5"/>
<dbReference type="PANTHER" id="PTHR43285:SF2">
    <property type="entry name" value="ANTHRANILATE PHOSPHORIBOSYLTRANSFERASE"/>
    <property type="match status" value="1"/>
</dbReference>
<evidence type="ECO:0000256" key="2">
    <source>
        <dbReference type="ARBA" id="ARBA00022679"/>
    </source>
</evidence>
<dbReference type="InterPro" id="IPR005940">
    <property type="entry name" value="Anthranilate_Pribosyl_Tfrase"/>
</dbReference>
<keyword evidence="4 5" id="KW-0057">Aromatic amino acid biosynthesis</keyword>
<evidence type="ECO:0000313" key="9">
    <source>
        <dbReference type="Proteomes" id="UP001596157"/>
    </source>
</evidence>
<feature type="binding site" evidence="5">
    <location>
        <begin position="88"/>
        <end position="89"/>
    </location>
    <ligand>
        <name>5-phospho-alpha-D-ribose 1-diphosphate</name>
        <dbReference type="ChEBI" id="CHEBI:58017"/>
    </ligand>
</feature>
<keyword evidence="5" id="KW-0479">Metal-binding</keyword>
<comment type="function">
    <text evidence="5">Catalyzes the transfer of the phosphoribosyl group of 5-phosphorylribose-1-pyrophosphate (PRPP) to anthranilate to yield N-(5'-phosphoribosyl)-anthranilate (PRA).</text>
</comment>
<name>A0ABW0EJP6_9PSEU</name>
<proteinExistence type="inferred from homology"/>
<evidence type="ECO:0000256" key="5">
    <source>
        <dbReference type="HAMAP-Rule" id="MF_00211"/>
    </source>
</evidence>
<dbReference type="SUPFAM" id="SSF52418">
    <property type="entry name" value="Nucleoside phosphorylase/phosphoribosyltransferase catalytic domain"/>
    <property type="match status" value="1"/>
</dbReference>
<dbReference type="RefSeq" id="WP_378247231.1">
    <property type="nucleotide sequence ID" value="NZ_JBHSKF010000004.1"/>
</dbReference>
<dbReference type="Gene3D" id="1.20.970.10">
    <property type="entry name" value="Transferase, Pyrimidine Nucleoside Phosphorylase, Chain C"/>
    <property type="match status" value="1"/>
</dbReference>
<feature type="binding site" evidence="5">
    <location>
        <position position="116"/>
    </location>
    <ligand>
        <name>anthranilate</name>
        <dbReference type="ChEBI" id="CHEBI:16567"/>
        <label>1</label>
    </ligand>
</feature>
<feature type="binding site" evidence="5">
    <location>
        <position position="93"/>
    </location>
    <ligand>
        <name>5-phospho-alpha-D-ribose 1-diphosphate</name>
        <dbReference type="ChEBI" id="CHEBI:58017"/>
    </ligand>
</feature>
<feature type="binding site" evidence="5">
    <location>
        <position position="85"/>
    </location>
    <ligand>
        <name>5-phospho-alpha-D-ribose 1-diphosphate</name>
        <dbReference type="ChEBI" id="CHEBI:58017"/>
    </ligand>
</feature>
<comment type="cofactor">
    <cofactor evidence="5">
        <name>Mg(2+)</name>
        <dbReference type="ChEBI" id="CHEBI:18420"/>
    </cofactor>
    <text evidence="5">Binds 2 magnesium ions per monomer.</text>
</comment>
<dbReference type="GO" id="GO:0004048">
    <property type="term" value="F:anthranilate phosphoribosyltransferase activity"/>
    <property type="evidence" value="ECO:0007669"/>
    <property type="project" value="UniProtKB-EC"/>
</dbReference>